<evidence type="ECO:0000256" key="1">
    <source>
        <dbReference type="SAM" id="Phobius"/>
    </source>
</evidence>
<proteinExistence type="predicted"/>
<organism evidence="3 4">
    <name type="scientific">Rousettus aegyptiacus</name>
    <name type="common">Egyptian fruit bat</name>
    <name type="synonym">Pteropus aegyptiacus</name>
    <dbReference type="NCBI Taxonomy" id="9407"/>
    <lineage>
        <taxon>Eukaryota</taxon>
        <taxon>Metazoa</taxon>
        <taxon>Chordata</taxon>
        <taxon>Craniata</taxon>
        <taxon>Vertebrata</taxon>
        <taxon>Euteleostomi</taxon>
        <taxon>Mammalia</taxon>
        <taxon>Eutheria</taxon>
        <taxon>Laurasiatheria</taxon>
        <taxon>Chiroptera</taxon>
        <taxon>Yinpterochiroptera</taxon>
        <taxon>Pteropodoidea</taxon>
        <taxon>Pteropodidae</taxon>
        <taxon>Rousettinae</taxon>
        <taxon>Rousettus</taxon>
    </lineage>
</organism>
<dbReference type="AlphaFoldDB" id="A0A7J8GIE6"/>
<keyword evidence="1" id="KW-0812">Transmembrane</keyword>
<dbReference type="Proteomes" id="UP000593571">
    <property type="component" value="Unassembled WGS sequence"/>
</dbReference>
<dbReference type="PANTHER" id="PTHR16209:SF4">
    <property type="entry name" value="WW DOMAIN BINDING PROTEIN 1-LIKE"/>
    <property type="match status" value="1"/>
</dbReference>
<dbReference type="Pfam" id="PF11669">
    <property type="entry name" value="WBP-1"/>
    <property type="match status" value="1"/>
</dbReference>
<dbReference type="InterPro" id="IPR021684">
    <property type="entry name" value="WBP1-like"/>
</dbReference>
<comment type="caution">
    <text evidence="3">The sequence shown here is derived from an EMBL/GenBank/DDBJ whole genome shotgun (WGS) entry which is preliminary data.</text>
</comment>
<keyword evidence="2" id="KW-0732">Signal</keyword>
<accession>A0A7J8GIE6</accession>
<keyword evidence="1" id="KW-0472">Membrane</keyword>
<evidence type="ECO:0000313" key="4">
    <source>
        <dbReference type="Proteomes" id="UP000593571"/>
    </source>
</evidence>
<gene>
    <name evidence="3" type="ORF">HJG63_020580</name>
</gene>
<sequence length="153" mass="17343">MERRRLLGGMALLLLQALPSPLLARAEPPQDKETCVGTNNQSYICDTGHCCGQSQCCNYYYELWWFWLVWTIIIILSCCCVCHLRSYIFVHLQVQFASPPTEAQCCRSPRSWFCVSFPPPSPLFPFSSHISLPVWVGEICILEAPKEGAETVP</sequence>
<keyword evidence="1" id="KW-1133">Transmembrane helix</keyword>
<dbReference type="InterPro" id="IPR051994">
    <property type="entry name" value="WW_domain-binding"/>
</dbReference>
<feature type="chain" id="PRO_5029875923" evidence="2">
    <location>
        <begin position="27"/>
        <end position="153"/>
    </location>
</feature>
<feature type="signal peptide" evidence="2">
    <location>
        <begin position="1"/>
        <end position="26"/>
    </location>
</feature>
<keyword evidence="4" id="KW-1185">Reference proteome</keyword>
<reference evidence="3 4" key="1">
    <citation type="journal article" date="2020" name="Nature">
        <title>Six reference-quality genomes reveal evolution of bat adaptations.</title>
        <authorList>
            <person name="Jebb D."/>
            <person name="Huang Z."/>
            <person name="Pippel M."/>
            <person name="Hughes G.M."/>
            <person name="Lavrichenko K."/>
            <person name="Devanna P."/>
            <person name="Winkler S."/>
            <person name="Jermiin L.S."/>
            <person name="Skirmuntt E.C."/>
            <person name="Katzourakis A."/>
            <person name="Burkitt-Gray L."/>
            <person name="Ray D.A."/>
            <person name="Sullivan K.A.M."/>
            <person name="Roscito J.G."/>
            <person name="Kirilenko B.M."/>
            <person name="Davalos L.M."/>
            <person name="Corthals A.P."/>
            <person name="Power M.L."/>
            <person name="Jones G."/>
            <person name="Ransome R.D."/>
            <person name="Dechmann D.K.N."/>
            <person name="Locatelli A.G."/>
            <person name="Puechmaille S.J."/>
            <person name="Fedrigo O."/>
            <person name="Jarvis E.D."/>
            <person name="Hiller M."/>
            <person name="Vernes S.C."/>
            <person name="Myers E.W."/>
            <person name="Teeling E.C."/>
        </authorList>
    </citation>
    <scope>NUCLEOTIDE SEQUENCE [LARGE SCALE GENOMIC DNA]</scope>
    <source>
        <strain evidence="3">MRouAeg1</strain>
        <tissue evidence="3">Muscle</tissue>
    </source>
</reference>
<protein>
    <submittedName>
        <fullName evidence="3">WW domain binding protein 1 like</fullName>
    </submittedName>
</protein>
<evidence type="ECO:0000313" key="3">
    <source>
        <dbReference type="EMBL" id="KAF6459716.1"/>
    </source>
</evidence>
<dbReference type="PANTHER" id="PTHR16209">
    <property type="entry name" value="VESICULAR, OVEREXPRESSED IN CANCER, PROSURVIVAL PROTEIN 1"/>
    <property type="match status" value="1"/>
</dbReference>
<evidence type="ECO:0000256" key="2">
    <source>
        <dbReference type="SAM" id="SignalP"/>
    </source>
</evidence>
<dbReference type="EMBL" id="JACASE010000006">
    <property type="protein sequence ID" value="KAF6459716.1"/>
    <property type="molecule type" value="Genomic_DNA"/>
</dbReference>
<feature type="transmembrane region" description="Helical" evidence="1">
    <location>
        <begin position="64"/>
        <end position="84"/>
    </location>
</feature>
<name>A0A7J8GIE6_ROUAE</name>